<reference evidence="2" key="1">
    <citation type="submission" date="2020-05" db="EMBL/GenBank/DDBJ databases">
        <title>WGS assembly of Panicum virgatum.</title>
        <authorList>
            <person name="Lovell J.T."/>
            <person name="Jenkins J."/>
            <person name="Shu S."/>
            <person name="Juenger T.E."/>
            <person name="Schmutz J."/>
        </authorList>
    </citation>
    <scope>NUCLEOTIDE SEQUENCE</scope>
    <source>
        <strain evidence="2">AP13</strain>
    </source>
</reference>
<dbReference type="EMBL" id="CM029051">
    <property type="protein sequence ID" value="KAG2561016.1"/>
    <property type="molecule type" value="Genomic_DNA"/>
</dbReference>
<dbReference type="Proteomes" id="UP000823388">
    <property type="component" value="Chromosome 8K"/>
</dbReference>
<evidence type="ECO:0000313" key="2">
    <source>
        <dbReference type="EMBL" id="KAG2561016.1"/>
    </source>
</evidence>
<sequence length="225" mass="24859">MVLDHRVDGGRPAWRPYPPRRPRPSRPARLPLPYRRTGDLARGTSTFSGRAAICRPTSERDPLAHHEPRRGSIGRLARVLIFSQESSDAGKREQWVLRSTDSGSSDPAGRPASQHAPLPARHRPISSSSGTPARPQPPSARTATSSGVPVWRWRRGEDDRRRPGPAKPASPVPRCVSASIKRRRGPSPDARTDGGWRPYLRGRDHRDALLGFLAAFPLLLPLSLF</sequence>
<name>A0A8T0PPL1_PANVG</name>
<keyword evidence="3" id="KW-1185">Reference proteome</keyword>
<accession>A0A8T0PPL1</accession>
<gene>
    <name evidence="2" type="ORF">PVAP13_8KG134801</name>
</gene>
<organism evidence="2 3">
    <name type="scientific">Panicum virgatum</name>
    <name type="common">Blackwell switchgrass</name>
    <dbReference type="NCBI Taxonomy" id="38727"/>
    <lineage>
        <taxon>Eukaryota</taxon>
        <taxon>Viridiplantae</taxon>
        <taxon>Streptophyta</taxon>
        <taxon>Embryophyta</taxon>
        <taxon>Tracheophyta</taxon>
        <taxon>Spermatophyta</taxon>
        <taxon>Magnoliopsida</taxon>
        <taxon>Liliopsida</taxon>
        <taxon>Poales</taxon>
        <taxon>Poaceae</taxon>
        <taxon>PACMAD clade</taxon>
        <taxon>Panicoideae</taxon>
        <taxon>Panicodae</taxon>
        <taxon>Paniceae</taxon>
        <taxon>Panicinae</taxon>
        <taxon>Panicum</taxon>
        <taxon>Panicum sect. Hiantes</taxon>
    </lineage>
</organism>
<proteinExistence type="predicted"/>
<evidence type="ECO:0000313" key="3">
    <source>
        <dbReference type="Proteomes" id="UP000823388"/>
    </source>
</evidence>
<evidence type="ECO:0000256" key="1">
    <source>
        <dbReference type="SAM" id="MobiDB-lite"/>
    </source>
</evidence>
<feature type="region of interest" description="Disordered" evidence="1">
    <location>
        <begin position="87"/>
        <end position="195"/>
    </location>
</feature>
<feature type="region of interest" description="Disordered" evidence="1">
    <location>
        <begin position="1"/>
        <end position="70"/>
    </location>
</feature>
<feature type="compositionally biased region" description="Basic and acidic residues" evidence="1">
    <location>
        <begin position="57"/>
        <end position="70"/>
    </location>
</feature>
<comment type="caution">
    <text evidence="2">The sequence shown here is derived from an EMBL/GenBank/DDBJ whole genome shotgun (WGS) entry which is preliminary data.</text>
</comment>
<dbReference type="AlphaFoldDB" id="A0A8T0PPL1"/>
<protein>
    <submittedName>
        <fullName evidence="2">Uncharacterized protein</fullName>
    </submittedName>
</protein>